<keyword evidence="3" id="KW-1185">Reference proteome</keyword>
<feature type="transmembrane region" description="Helical" evidence="1">
    <location>
        <begin position="44"/>
        <end position="61"/>
    </location>
</feature>
<reference evidence="2 3" key="1">
    <citation type="submission" date="2018-05" db="EMBL/GenBank/DDBJ databases">
        <title>Genomic Encyclopedia of Type Strains, Phase IV (KMG-V): Genome sequencing to study the core and pangenomes of soil and plant-associated prokaryotes.</title>
        <authorList>
            <person name="Whitman W."/>
        </authorList>
    </citation>
    <scope>NUCLEOTIDE SEQUENCE [LARGE SCALE GENOMIC DNA]</scope>
    <source>
        <strain evidence="2 3">SCZa-39</strain>
    </source>
</reference>
<organism evidence="2 3">
    <name type="scientific">Paraburkholderia unamae</name>
    <dbReference type="NCBI Taxonomy" id="219649"/>
    <lineage>
        <taxon>Bacteria</taxon>
        <taxon>Pseudomonadati</taxon>
        <taxon>Pseudomonadota</taxon>
        <taxon>Betaproteobacteria</taxon>
        <taxon>Burkholderiales</taxon>
        <taxon>Burkholderiaceae</taxon>
        <taxon>Paraburkholderia</taxon>
    </lineage>
</organism>
<evidence type="ECO:0000313" key="3">
    <source>
        <dbReference type="Proteomes" id="UP000245712"/>
    </source>
</evidence>
<comment type="caution">
    <text evidence="2">The sequence shown here is derived from an EMBL/GenBank/DDBJ whole genome shotgun (WGS) entry which is preliminary data.</text>
</comment>
<evidence type="ECO:0008006" key="4">
    <source>
        <dbReference type="Google" id="ProtNLM"/>
    </source>
</evidence>
<feature type="transmembrane region" description="Helical" evidence="1">
    <location>
        <begin position="134"/>
        <end position="152"/>
    </location>
</feature>
<keyword evidence="1" id="KW-0472">Membrane</keyword>
<feature type="transmembrane region" description="Helical" evidence="1">
    <location>
        <begin position="7"/>
        <end position="32"/>
    </location>
</feature>
<accession>A0ABX5KIK8</accession>
<name>A0ABX5KIK8_9BURK</name>
<keyword evidence="1" id="KW-1133">Transmembrane helix</keyword>
<dbReference type="EMBL" id="QEOB01000011">
    <property type="protein sequence ID" value="PVX81242.1"/>
    <property type="molecule type" value="Genomic_DNA"/>
</dbReference>
<proteinExistence type="predicted"/>
<feature type="transmembrane region" description="Helical" evidence="1">
    <location>
        <begin position="100"/>
        <end position="122"/>
    </location>
</feature>
<sequence length="225" mass="24961">MTRKIQFFVSIAKALTPVAVICIVAINGRAWLGKWFGLYISQELYFWIAYLLVATTIWPATRKCVGVIRSELQGNDDGATGRESPKVTYVSNNGEATYRYPLHIVGLVVVVSILMAMAPIIIARPGNSIPLTGYLISFGFSAVLLVYAIYLLRFYVRIDGAILVVGGISRREFILSNIVDINFRQFKGSPQLTIKFSNGDRCVISGLLKNFSELEGKLRTNARDS</sequence>
<dbReference type="Proteomes" id="UP000245712">
    <property type="component" value="Unassembled WGS sequence"/>
</dbReference>
<evidence type="ECO:0000256" key="1">
    <source>
        <dbReference type="SAM" id="Phobius"/>
    </source>
</evidence>
<keyword evidence="1" id="KW-0812">Transmembrane</keyword>
<protein>
    <recommendedName>
        <fullName evidence="4">PH (Pleckstrin Homology) domain-containing protein</fullName>
    </recommendedName>
</protein>
<evidence type="ECO:0000313" key="2">
    <source>
        <dbReference type="EMBL" id="PVX81242.1"/>
    </source>
</evidence>
<gene>
    <name evidence="2" type="ORF">C7402_111144</name>
</gene>
<dbReference type="RefSeq" id="WP_133254536.1">
    <property type="nucleotide sequence ID" value="NZ_QEOB01000011.1"/>
</dbReference>